<sequence>MKLCRKTLRPAASQPNQKALMKRFLKLRVHWRESFYRS</sequence>
<organism evidence="1 2">
    <name type="scientific">Drosophila gunungcola</name>
    <name type="common">fruit fly</name>
    <dbReference type="NCBI Taxonomy" id="103775"/>
    <lineage>
        <taxon>Eukaryota</taxon>
        <taxon>Metazoa</taxon>
        <taxon>Ecdysozoa</taxon>
        <taxon>Arthropoda</taxon>
        <taxon>Hexapoda</taxon>
        <taxon>Insecta</taxon>
        <taxon>Pterygota</taxon>
        <taxon>Neoptera</taxon>
        <taxon>Endopterygota</taxon>
        <taxon>Diptera</taxon>
        <taxon>Brachycera</taxon>
        <taxon>Muscomorpha</taxon>
        <taxon>Ephydroidea</taxon>
        <taxon>Drosophilidae</taxon>
        <taxon>Drosophila</taxon>
        <taxon>Sophophora</taxon>
    </lineage>
</organism>
<accession>A0A9P9YT07</accession>
<dbReference type="EMBL" id="JAMKOV010000002">
    <property type="protein sequence ID" value="KAI8042541.1"/>
    <property type="molecule type" value="Genomic_DNA"/>
</dbReference>
<dbReference type="Proteomes" id="UP001059596">
    <property type="component" value="Unassembled WGS sequence"/>
</dbReference>
<protein>
    <submittedName>
        <fullName evidence="1">Uncharacterized protein</fullName>
    </submittedName>
</protein>
<name>A0A9P9YT07_9MUSC</name>
<proteinExistence type="predicted"/>
<keyword evidence="2" id="KW-1185">Reference proteome</keyword>
<comment type="caution">
    <text evidence="1">The sequence shown here is derived from an EMBL/GenBank/DDBJ whole genome shotgun (WGS) entry which is preliminary data.</text>
</comment>
<gene>
    <name evidence="1" type="ORF">M5D96_003854</name>
</gene>
<feature type="non-terminal residue" evidence="1">
    <location>
        <position position="38"/>
    </location>
</feature>
<evidence type="ECO:0000313" key="1">
    <source>
        <dbReference type="EMBL" id="KAI8042541.1"/>
    </source>
</evidence>
<evidence type="ECO:0000313" key="2">
    <source>
        <dbReference type="Proteomes" id="UP001059596"/>
    </source>
</evidence>
<reference evidence="1" key="1">
    <citation type="journal article" date="2023" name="Genome Biol. Evol.">
        <title>Long-read-based Genome Assembly of Drosophila gunungcola Reveals Fewer Chemosensory Genes in Flower-breeding Species.</title>
        <authorList>
            <person name="Negi A."/>
            <person name="Liao B.Y."/>
            <person name="Yeh S.D."/>
        </authorList>
    </citation>
    <scope>NUCLEOTIDE SEQUENCE</scope>
    <source>
        <strain evidence="1">Sukarami</strain>
    </source>
</reference>
<dbReference type="AlphaFoldDB" id="A0A9P9YT07"/>